<organism evidence="1 2">
    <name type="scientific">Dendrosporobacter quercicolus</name>
    <dbReference type="NCBI Taxonomy" id="146817"/>
    <lineage>
        <taxon>Bacteria</taxon>
        <taxon>Bacillati</taxon>
        <taxon>Bacillota</taxon>
        <taxon>Negativicutes</taxon>
        <taxon>Selenomonadales</taxon>
        <taxon>Sporomusaceae</taxon>
        <taxon>Dendrosporobacter</taxon>
    </lineage>
</organism>
<dbReference type="STRING" id="146817.SAMN04488502_103221"/>
<reference evidence="1 2" key="1">
    <citation type="submission" date="2016-10" db="EMBL/GenBank/DDBJ databases">
        <authorList>
            <person name="de Groot N.N."/>
        </authorList>
    </citation>
    <scope>NUCLEOTIDE SEQUENCE [LARGE SCALE GENOMIC DNA]</scope>
    <source>
        <strain evidence="1 2">DSM 1736</strain>
    </source>
</reference>
<dbReference type="Proteomes" id="UP000214880">
    <property type="component" value="Unassembled WGS sequence"/>
</dbReference>
<name>A0A1G9S5Z1_9FIRM</name>
<accession>A0A1G9S5Z1</accession>
<evidence type="ECO:0000313" key="2">
    <source>
        <dbReference type="Proteomes" id="UP000214880"/>
    </source>
</evidence>
<dbReference type="OrthoDB" id="1675497at2"/>
<dbReference type="EMBL" id="FNHB01000003">
    <property type="protein sequence ID" value="SDM30929.1"/>
    <property type="molecule type" value="Genomic_DNA"/>
</dbReference>
<dbReference type="AlphaFoldDB" id="A0A1G9S5Z1"/>
<protein>
    <submittedName>
        <fullName evidence="1">Uncharacterized protein</fullName>
    </submittedName>
</protein>
<keyword evidence="2" id="KW-1185">Reference proteome</keyword>
<gene>
    <name evidence="1" type="ORF">SAMN04488502_103221</name>
</gene>
<proteinExistence type="predicted"/>
<sequence>MQLLGGLLSLLGITLLVRWYFLRRLDWRIRLLAVRLSRINGHSPGKAYAGRLLKELYLCINLAIAKADQPIAYQAVDLLKLAFGEGLVRKNEAMRLMALAVAALRTGQADIAGYVLDAYKPLLRNLKDAEQVAAIEQQTLIAMVAFKARHSFMLAKIADQIFSMLEQPENQAKRRLTSAGLRALKILGLMALRRRDEALFREISGRVGNLDLADQAIAEEVAGVLSEWLHRVIKADDHVLFASVLSLGRRYAKEQAAPKPALALFIAEWQNLAGTAALNPRSNMAAELIDFLFTVAEKRSDEQLWLLVISAAAQTARLAVSQHGLEEGFTALYPLLDAGRRLLAAELKFRHTTDGLRQKALFVIIKECVMLATLIARKELTSSPAEIIARIYACWAEYPGVRGNPKSLKKFCQILLLYWLKTKQRKSRQEIPGPFDFSEPALITQSERDRLGLT</sequence>
<evidence type="ECO:0000313" key="1">
    <source>
        <dbReference type="EMBL" id="SDM30929.1"/>
    </source>
</evidence>
<dbReference type="RefSeq" id="WP_092071892.1">
    <property type="nucleotide sequence ID" value="NZ_FNHB01000003.1"/>
</dbReference>